<reference evidence="1" key="1">
    <citation type="submission" date="2021-06" db="EMBL/GenBank/DDBJ databases">
        <authorList>
            <person name="Kallberg Y."/>
            <person name="Tangrot J."/>
            <person name="Rosling A."/>
        </authorList>
    </citation>
    <scope>NUCLEOTIDE SEQUENCE</scope>
    <source>
        <strain evidence="1">AU212A</strain>
    </source>
</reference>
<proteinExistence type="predicted"/>
<keyword evidence="2" id="KW-1185">Reference proteome</keyword>
<evidence type="ECO:0000313" key="1">
    <source>
        <dbReference type="EMBL" id="CAG8621750.1"/>
    </source>
</evidence>
<gene>
    <name evidence="1" type="ORF">SCALOS_LOCUS7669</name>
</gene>
<evidence type="ECO:0000313" key="2">
    <source>
        <dbReference type="Proteomes" id="UP000789860"/>
    </source>
</evidence>
<organism evidence="1 2">
    <name type="scientific">Scutellospora calospora</name>
    <dbReference type="NCBI Taxonomy" id="85575"/>
    <lineage>
        <taxon>Eukaryota</taxon>
        <taxon>Fungi</taxon>
        <taxon>Fungi incertae sedis</taxon>
        <taxon>Mucoromycota</taxon>
        <taxon>Glomeromycotina</taxon>
        <taxon>Glomeromycetes</taxon>
        <taxon>Diversisporales</taxon>
        <taxon>Gigasporaceae</taxon>
        <taxon>Scutellospora</taxon>
    </lineage>
</organism>
<name>A0ACA9N3E8_9GLOM</name>
<sequence>MEEDHKRKEFERIKIGICFYNYWDQYYRIIKVICKDIENNNALVLLRDESKRSRTYFFSKEDIVDTIFVKYNMNTIRKTKDNYY</sequence>
<comment type="caution">
    <text evidence="1">The sequence shown here is derived from an EMBL/GenBank/DDBJ whole genome shotgun (WGS) entry which is preliminary data.</text>
</comment>
<dbReference type="Proteomes" id="UP000789860">
    <property type="component" value="Unassembled WGS sequence"/>
</dbReference>
<dbReference type="EMBL" id="CAJVPM010017804">
    <property type="protein sequence ID" value="CAG8621750.1"/>
    <property type="molecule type" value="Genomic_DNA"/>
</dbReference>
<accession>A0ACA9N3E8</accession>
<feature type="non-terminal residue" evidence="1">
    <location>
        <position position="84"/>
    </location>
</feature>
<protein>
    <submittedName>
        <fullName evidence="1">7720_t:CDS:1</fullName>
    </submittedName>
</protein>